<gene>
    <name evidence="2" type="ORF">SAMN05216226_102196</name>
</gene>
<keyword evidence="3" id="KW-1185">Reference proteome</keyword>
<dbReference type="AlphaFoldDB" id="A0A1G8SX64"/>
<organism evidence="2 3">
    <name type="scientific">Halovenus aranensis</name>
    <dbReference type="NCBI Taxonomy" id="890420"/>
    <lineage>
        <taxon>Archaea</taxon>
        <taxon>Methanobacteriati</taxon>
        <taxon>Methanobacteriota</taxon>
        <taxon>Stenosarchaea group</taxon>
        <taxon>Halobacteria</taxon>
        <taxon>Halobacteriales</taxon>
        <taxon>Haloarculaceae</taxon>
        <taxon>Halovenus</taxon>
    </lineage>
</organism>
<evidence type="ECO:0000313" key="2">
    <source>
        <dbReference type="EMBL" id="SDJ33872.1"/>
    </source>
</evidence>
<feature type="domain" description="Mut7-C RNAse" evidence="1">
    <location>
        <begin position="4"/>
        <end position="144"/>
    </location>
</feature>
<reference evidence="2 3" key="1">
    <citation type="submission" date="2016-10" db="EMBL/GenBank/DDBJ databases">
        <authorList>
            <person name="de Groot N.N."/>
        </authorList>
    </citation>
    <scope>NUCLEOTIDE SEQUENCE [LARGE SCALE GENOMIC DNA]</scope>
    <source>
        <strain evidence="2 3">IBRC-M10015</strain>
    </source>
</reference>
<dbReference type="Pfam" id="PF01927">
    <property type="entry name" value="Mut7-C"/>
    <property type="match status" value="1"/>
</dbReference>
<evidence type="ECO:0000313" key="3">
    <source>
        <dbReference type="Proteomes" id="UP000198856"/>
    </source>
</evidence>
<protein>
    <recommendedName>
        <fullName evidence="1">Mut7-C RNAse domain-containing protein</fullName>
    </recommendedName>
</protein>
<dbReference type="InterPro" id="IPR002782">
    <property type="entry name" value="Mut7-C_RNAse_dom"/>
</dbReference>
<dbReference type="STRING" id="890420.SAMN05216226_102196"/>
<name>A0A1G8SX64_9EURY</name>
<accession>A0A1G8SX64</accession>
<dbReference type="EMBL" id="FNFC01000002">
    <property type="protein sequence ID" value="SDJ33872.1"/>
    <property type="molecule type" value="Genomic_DNA"/>
</dbReference>
<proteinExistence type="predicted"/>
<evidence type="ECO:0000259" key="1">
    <source>
        <dbReference type="Pfam" id="PF01927"/>
    </source>
</evidence>
<dbReference type="Proteomes" id="UP000198856">
    <property type="component" value="Unassembled WGS sequence"/>
</dbReference>
<dbReference type="RefSeq" id="WP_092699215.1">
    <property type="nucleotide sequence ID" value="NZ_FNFC01000002.1"/>
</dbReference>
<sequence length="152" mass="16870">MTGVVTDAMFGRLTTYLRMCGYDTVYVLDEDLETDDEIRAVAEDENRTLLTRDADLAAQTHDALLLESRDTETMLSTLGEAGFDLSLPETPERCSACNGIVERVGGDEPTPEYAPDPQTEDIWRCTACGQHFWKGSHWENVTDMLGAAQENS</sequence>
<dbReference type="PANTHER" id="PTHR39081">
    <property type="entry name" value="MUT7-C DOMAIN-CONTAINING PROTEIN"/>
    <property type="match status" value="1"/>
</dbReference>
<dbReference type="OrthoDB" id="1266at2157"/>
<dbReference type="PANTHER" id="PTHR39081:SF1">
    <property type="entry name" value="MUT7-C RNASE DOMAIN-CONTAINING PROTEIN"/>
    <property type="match status" value="1"/>
</dbReference>